<dbReference type="Pfam" id="PF01548">
    <property type="entry name" value="DEDD_Tnp_IS110"/>
    <property type="match status" value="1"/>
</dbReference>
<protein>
    <recommendedName>
        <fullName evidence="1">Transposase IS110-like N-terminal domain-containing protein</fullName>
    </recommendedName>
</protein>
<evidence type="ECO:0000259" key="1">
    <source>
        <dbReference type="Pfam" id="PF01548"/>
    </source>
</evidence>
<dbReference type="InterPro" id="IPR002525">
    <property type="entry name" value="Transp_IS110-like_N"/>
</dbReference>
<dbReference type="PANTHER" id="PTHR33055">
    <property type="entry name" value="TRANSPOSASE FOR INSERTION SEQUENCE ELEMENT IS1111A"/>
    <property type="match status" value="1"/>
</dbReference>
<sequence length="248" mass="27869">MNSTQNERITQITSTTLIVGVDIAKSKHVARAQDFRGVEVGKPVTFDNTLSGFEQFTSWFQKLMAEQGYEDVIVGMEPTGHYWLNLVHYLKQQDIACGVVNPLHVKRTKELDDNSPTKNDVKDARVIAQLVKDGRYAVPSLPQGVYAELREATKIRDHLSTDLRVVQGRMHNWLDRYFPEFLRGSLLSIHCGFADDGTDKSAADRVHCQFAVGCRDGADSFVIRHAQAFGYGHDGLLHPAGAHRMFRL</sequence>
<feature type="domain" description="Transposase IS110-like N-terminal" evidence="1">
    <location>
        <begin position="19"/>
        <end position="179"/>
    </location>
</feature>
<reference evidence="2" key="1">
    <citation type="submission" date="2021-03" db="EMBL/GenBank/DDBJ databases">
        <title>Antimicrobial resistance genes in bacteria isolated from Japanese honey, and their potential for conferring macrolide and lincosamide resistance in the American foulbrood pathogen Paenibacillus larvae.</title>
        <authorList>
            <person name="Okamoto M."/>
            <person name="Kumagai M."/>
            <person name="Kanamori H."/>
            <person name="Takamatsu D."/>
        </authorList>
    </citation>
    <scope>NUCLEOTIDE SEQUENCE</scope>
    <source>
        <strain evidence="2">J2TS6</strain>
    </source>
</reference>
<accession>A0A920CAX5</accession>
<comment type="caution">
    <text evidence="2">The sequence shown here is derived from an EMBL/GenBank/DDBJ whole genome shotgun (WGS) entry which is preliminary data.</text>
</comment>
<evidence type="ECO:0000313" key="2">
    <source>
        <dbReference type="EMBL" id="GIO30504.1"/>
    </source>
</evidence>
<dbReference type="GO" id="GO:0004803">
    <property type="term" value="F:transposase activity"/>
    <property type="evidence" value="ECO:0007669"/>
    <property type="project" value="InterPro"/>
</dbReference>
<name>A0A920CAX5_9BACL</name>
<dbReference type="GO" id="GO:0006313">
    <property type="term" value="P:DNA transposition"/>
    <property type="evidence" value="ECO:0007669"/>
    <property type="project" value="InterPro"/>
</dbReference>
<dbReference type="Proteomes" id="UP000679779">
    <property type="component" value="Unassembled WGS sequence"/>
</dbReference>
<organism evidence="2 3">
    <name type="scientific">Paenibacillus albilobatus</name>
    <dbReference type="NCBI Taxonomy" id="2716884"/>
    <lineage>
        <taxon>Bacteria</taxon>
        <taxon>Bacillati</taxon>
        <taxon>Bacillota</taxon>
        <taxon>Bacilli</taxon>
        <taxon>Bacillales</taxon>
        <taxon>Paenibacillaceae</taxon>
        <taxon>Paenibacillus</taxon>
    </lineage>
</organism>
<gene>
    <name evidence="2" type="ORF">J2TS6_16450</name>
</gene>
<proteinExistence type="predicted"/>
<dbReference type="InterPro" id="IPR047650">
    <property type="entry name" value="Transpos_IS110"/>
</dbReference>
<dbReference type="EMBL" id="BORQ01000001">
    <property type="protein sequence ID" value="GIO30504.1"/>
    <property type="molecule type" value="Genomic_DNA"/>
</dbReference>
<dbReference type="AlphaFoldDB" id="A0A920CAX5"/>
<dbReference type="GO" id="GO:0003677">
    <property type="term" value="F:DNA binding"/>
    <property type="evidence" value="ECO:0007669"/>
    <property type="project" value="InterPro"/>
</dbReference>
<keyword evidence="3" id="KW-1185">Reference proteome</keyword>
<evidence type="ECO:0000313" key="3">
    <source>
        <dbReference type="Proteomes" id="UP000679779"/>
    </source>
</evidence>